<evidence type="ECO:0000259" key="6">
    <source>
        <dbReference type="PROSITE" id="PS50045"/>
    </source>
</evidence>
<dbReference type="Gene3D" id="3.30.450.20">
    <property type="entry name" value="PAS domain"/>
    <property type="match status" value="1"/>
</dbReference>
<sequence length="456" mass="51080">MYEFLVDQLDEGIHVVDASGKTVIYNQKMADIESMSAVDVLNKDVLDVFTFPEEGYSTLLHALQTGRATFNVKQTYYNLQGESVTTINNTMPIVLNGEICGAVEIARDITQIERIQENILRRGKTRYTFDSLIGESPNIVEVMEHAKRAARTNSSILIVGETGTGKELFAQSIHHASPRSAGPFVSQNCAALPEHLIEGILFGTVHGAFPGAIDRPGLLEQADGGTLLLDELNSLSLPLQAKLLRALQEKTIRRLGDTQDRTVDVRIIATVHEDPLDDVVKGTLRKDLYYRLSVVTLFLPPLRERQQDIPNLTDLFVKRYNELFGMQVQGVSDEVMKYFLTYPWPGNVRELENTIEGAMNMVVDNGEIDVVHLPMHIRRRVNTLDDTPHGDNGSQLLDYASFAQERNLQSQLSQYERAYVLKVLSQNGGNVSATARALGVSRQSLQYRLRKWNHTT</sequence>
<evidence type="ECO:0000259" key="7">
    <source>
        <dbReference type="PROSITE" id="PS50112"/>
    </source>
</evidence>
<dbReference type="InterPro" id="IPR002197">
    <property type="entry name" value="HTH_Fis"/>
</dbReference>
<dbReference type="PROSITE" id="PS50045">
    <property type="entry name" value="SIGMA54_INTERACT_4"/>
    <property type="match status" value="1"/>
</dbReference>
<evidence type="ECO:0000256" key="1">
    <source>
        <dbReference type="ARBA" id="ARBA00022741"/>
    </source>
</evidence>
<evidence type="ECO:0000313" key="8">
    <source>
        <dbReference type="EMBL" id="UNO50889.1"/>
    </source>
</evidence>
<dbReference type="InterPro" id="IPR013767">
    <property type="entry name" value="PAS_fold"/>
</dbReference>
<dbReference type="GO" id="GO:0005524">
    <property type="term" value="F:ATP binding"/>
    <property type="evidence" value="ECO:0007669"/>
    <property type="project" value="UniProtKB-KW"/>
</dbReference>
<dbReference type="FunFam" id="3.40.50.300:FF:000006">
    <property type="entry name" value="DNA-binding transcriptional regulator NtrC"/>
    <property type="match status" value="1"/>
</dbReference>
<dbReference type="PANTHER" id="PTHR32071:SF74">
    <property type="entry name" value="TRANSCRIPTIONAL ACTIVATOR ROCR"/>
    <property type="match status" value="1"/>
</dbReference>
<dbReference type="InterPro" id="IPR000014">
    <property type="entry name" value="PAS"/>
</dbReference>
<dbReference type="PRINTS" id="PR01590">
    <property type="entry name" value="HTHFIS"/>
</dbReference>
<dbReference type="InterPro" id="IPR027417">
    <property type="entry name" value="P-loop_NTPase"/>
</dbReference>
<dbReference type="NCBIfam" id="TIGR00229">
    <property type="entry name" value="sensory_box"/>
    <property type="match status" value="1"/>
</dbReference>
<dbReference type="SUPFAM" id="SSF46689">
    <property type="entry name" value="Homeodomain-like"/>
    <property type="match status" value="1"/>
</dbReference>
<dbReference type="PROSITE" id="PS00676">
    <property type="entry name" value="SIGMA54_INTERACT_2"/>
    <property type="match status" value="1"/>
</dbReference>
<dbReference type="InterPro" id="IPR025943">
    <property type="entry name" value="Sigma_54_int_dom_ATP-bd_2"/>
</dbReference>
<dbReference type="InterPro" id="IPR003593">
    <property type="entry name" value="AAA+_ATPase"/>
</dbReference>
<dbReference type="InterPro" id="IPR058031">
    <property type="entry name" value="AAA_lid_NorR"/>
</dbReference>
<feature type="domain" description="PAS" evidence="7">
    <location>
        <begin position="1"/>
        <end position="54"/>
    </location>
</feature>
<keyword evidence="1" id="KW-0547">Nucleotide-binding</keyword>
<dbReference type="InterPro" id="IPR009057">
    <property type="entry name" value="Homeodomain-like_sf"/>
</dbReference>
<dbReference type="InterPro" id="IPR025944">
    <property type="entry name" value="Sigma_54_int_dom_CS"/>
</dbReference>
<feature type="domain" description="Sigma-54 factor interaction" evidence="6">
    <location>
        <begin position="132"/>
        <end position="360"/>
    </location>
</feature>
<reference evidence="9" key="1">
    <citation type="journal article" date="2022" name="G3 (Bethesda)">
        <title>Unveiling the complete genome sequence of Alicyclobacillus acidoterrestris DSM 3922T, a taint-producing strain.</title>
        <authorList>
            <person name="Leonardo I.C."/>
            <person name="Barreto Crespo M.T."/>
            <person name="Gaspar F.B."/>
        </authorList>
    </citation>
    <scope>NUCLEOTIDE SEQUENCE [LARGE SCALE GENOMIC DNA]</scope>
    <source>
        <strain evidence="9">DSM 3922</strain>
    </source>
</reference>
<dbReference type="CDD" id="cd00009">
    <property type="entry name" value="AAA"/>
    <property type="match status" value="1"/>
</dbReference>
<dbReference type="PROSITE" id="PS00688">
    <property type="entry name" value="SIGMA54_INTERACT_3"/>
    <property type="match status" value="1"/>
</dbReference>
<dbReference type="Pfam" id="PF00158">
    <property type="entry name" value="Sigma54_activat"/>
    <property type="match status" value="1"/>
</dbReference>
<evidence type="ECO:0000256" key="2">
    <source>
        <dbReference type="ARBA" id="ARBA00022840"/>
    </source>
</evidence>
<dbReference type="PROSITE" id="PS50112">
    <property type="entry name" value="PAS"/>
    <property type="match status" value="1"/>
</dbReference>
<dbReference type="Proteomes" id="UP000829401">
    <property type="component" value="Chromosome"/>
</dbReference>
<evidence type="ECO:0000256" key="3">
    <source>
        <dbReference type="ARBA" id="ARBA00023015"/>
    </source>
</evidence>
<dbReference type="Gene3D" id="3.40.50.300">
    <property type="entry name" value="P-loop containing nucleotide triphosphate hydrolases"/>
    <property type="match status" value="1"/>
</dbReference>
<keyword evidence="5" id="KW-0804">Transcription</keyword>
<evidence type="ECO:0000256" key="4">
    <source>
        <dbReference type="ARBA" id="ARBA00023125"/>
    </source>
</evidence>
<dbReference type="InterPro" id="IPR002078">
    <property type="entry name" value="Sigma_54_int"/>
</dbReference>
<accession>A0A9E7CS37</accession>
<dbReference type="KEGG" id="aaco:K1I37_12935"/>
<dbReference type="GO" id="GO:0006355">
    <property type="term" value="P:regulation of DNA-templated transcription"/>
    <property type="evidence" value="ECO:0007669"/>
    <property type="project" value="InterPro"/>
</dbReference>
<dbReference type="Pfam" id="PF00989">
    <property type="entry name" value="PAS"/>
    <property type="match status" value="1"/>
</dbReference>
<dbReference type="Gene3D" id="1.10.8.60">
    <property type="match status" value="1"/>
</dbReference>
<keyword evidence="2" id="KW-0067">ATP-binding</keyword>
<dbReference type="Pfam" id="PF25601">
    <property type="entry name" value="AAA_lid_14"/>
    <property type="match status" value="1"/>
</dbReference>
<protein>
    <submittedName>
        <fullName evidence="8">Sigma-54-dependent Fis family transcriptional regulator</fullName>
    </submittedName>
</protein>
<name>A0A9E7CS37_ALIAG</name>
<dbReference type="PROSITE" id="PS00675">
    <property type="entry name" value="SIGMA54_INTERACT_1"/>
    <property type="match status" value="1"/>
</dbReference>
<proteinExistence type="predicted"/>
<evidence type="ECO:0000313" key="9">
    <source>
        <dbReference type="Proteomes" id="UP000829401"/>
    </source>
</evidence>
<dbReference type="SUPFAM" id="SSF55785">
    <property type="entry name" value="PYP-like sensor domain (PAS domain)"/>
    <property type="match status" value="1"/>
</dbReference>
<dbReference type="Gene3D" id="1.10.10.60">
    <property type="entry name" value="Homeodomain-like"/>
    <property type="match status" value="1"/>
</dbReference>
<dbReference type="SMART" id="SM00382">
    <property type="entry name" value="AAA"/>
    <property type="match status" value="1"/>
</dbReference>
<dbReference type="Pfam" id="PF02954">
    <property type="entry name" value="HTH_8"/>
    <property type="match status" value="1"/>
</dbReference>
<dbReference type="GO" id="GO:0043565">
    <property type="term" value="F:sequence-specific DNA binding"/>
    <property type="evidence" value="ECO:0007669"/>
    <property type="project" value="InterPro"/>
</dbReference>
<dbReference type="EMBL" id="CP080467">
    <property type="protein sequence ID" value="UNO50889.1"/>
    <property type="molecule type" value="Genomic_DNA"/>
</dbReference>
<dbReference type="OrthoDB" id="9762199at2"/>
<keyword evidence="9" id="KW-1185">Reference proteome</keyword>
<keyword evidence="4" id="KW-0238">DNA-binding</keyword>
<dbReference type="InterPro" id="IPR035965">
    <property type="entry name" value="PAS-like_dom_sf"/>
</dbReference>
<organism evidence="8 9">
    <name type="scientific">Alicyclobacillus acidoterrestris (strain ATCC 49025 / DSM 3922 / CIP 106132 / NCIMB 13137 / GD3B)</name>
    <dbReference type="NCBI Taxonomy" id="1356854"/>
    <lineage>
        <taxon>Bacteria</taxon>
        <taxon>Bacillati</taxon>
        <taxon>Bacillota</taxon>
        <taxon>Bacilli</taxon>
        <taxon>Bacillales</taxon>
        <taxon>Alicyclobacillaceae</taxon>
        <taxon>Alicyclobacillus</taxon>
    </lineage>
</organism>
<dbReference type="PANTHER" id="PTHR32071">
    <property type="entry name" value="TRANSCRIPTIONAL REGULATORY PROTEIN"/>
    <property type="match status" value="1"/>
</dbReference>
<dbReference type="AlphaFoldDB" id="A0A9E7CS37"/>
<keyword evidence="3" id="KW-0805">Transcription regulation</keyword>
<gene>
    <name evidence="8" type="ORF">K1I37_12935</name>
</gene>
<evidence type="ECO:0000256" key="5">
    <source>
        <dbReference type="ARBA" id="ARBA00023163"/>
    </source>
</evidence>
<dbReference type="SUPFAM" id="SSF52540">
    <property type="entry name" value="P-loop containing nucleoside triphosphate hydrolases"/>
    <property type="match status" value="1"/>
</dbReference>
<dbReference type="InterPro" id="IPR025662">
    <property type="entry name" value="Sigma_54_int_dom_ATP-bd_1"/>
</dbReference>